<dbReference type="AlphaFoldDB" id="A0A0D6DX13"/>
<evidence type="ECO:0000256" key="5">
    <source>
        <dbReference type="SAM" id="Phobius"/>
    </source>
</evidence>
<dbReference type="InterPro" id="IPR007300">
    <property type="entry name" value="CidB/LrgB"/>
</dbReference>
<feature type="transmembrane region" description="Helical" evidence="5">
    <location>
        <begin position="37"/>
        <end position="58"/>
    </location>
</feature>
<dbReference type="GO" id="GO:0016020">
    <property type="term" value="C:membrane"/>
    <property type="evidence" value="ECO:0007669"/>
    <property type="project" value="UniProtKB-SubCell"/>
</dbReference>
<comment type="subcellular location">
    <subcellularLocation>
        <location evidence="1">Membrane</location>
        <topology evidence="1">Multi-pass membrane protein</topology>
    </subcellularLocation>
</comment>
<dbReference type="EMBL" id="LN774769">
    <property type="protein sequence ID" value="CEN28526.1"/>
    <property type="molecule type" value="Genomic_DNA"/>
</dbReference>
<keyword evidence="2 5" id="KW-0812">Transmembrane</keyword>
<dbReference type="RefSeq" id="WP_047915643.1">
    <property type="nucleotide sequence ID" value="NZ_LN774769.1"/>
</dbReference>
<dbReference type="STRING" id="1364.LP2241_30338"/>
<evidence type="ECO:0000256" key="3">
    <source>
        <dbReference type="ARBA" id="ARBA00022989"/>
    </source>
</evidence>
<dbReference type="KEGG" id="lpk:LACPI_1326"/>
<evidence type="ECO:0000256" key="4">
    <source>
        <dbReference type="ARBA" id="ARBA00023136"/>
    </source>
</evidence>
<reference evidence="7" key="1">
    <citation type="submission" date="2015-01" db="EMBL/GenBank/DDBJ databases">
        <authorList>
            <person name="Andreevskaya M."/>
        </authorList>
    </citation>
    <scope>NUCLEOTIDE SEQUENCE [LARGE SCALE GENOMIC DNA]</scope>
    <source>
        <strain evidence="7">MKFS47</strain>
    </source>
</reference>
<feature type="transmembrane region" description="Helical" evidence="5">
    <location>
        <begin position="6"/>
        <end position="25"/>
    </location>
</feature>
<keyword evidence="3 5" id="KW-1133">Transmembrane helix</keyword>
<evidence type="ECO:0000256" key="1">
    <source>
        <dbReference type="ARBA" id="ARBA00004141"/>
    </source>
</evidence>
<feature type="transmembrane region" description="Helical" evidence="5">
    <location>
        <begin position="119"/>
        <end position="139"/>
    </location>
</feature>
<evidence type="ECO:0000313" key="6">
    <source>
        <dbReference type="EMBL" id="CEN28526.1"/>
    </source>
</evidence>
<dbReference type="Pfam" id="PF04172">
    <property type="entry name" value="LrgB"/>
    <property type="match status" value="1"/>
</dbReference>
<evidence type="ECO:0000313" key="7">
    <source>
        <dbReference type="Proteomes" id="UP000033166"/>
    </source>
</evidence>
<gene>
    <name evidence="6" type="primary">lrgB</name>
    <name evidence="6" type="ORF">LACPI_1326</name>
</gene>
<proteinExistence type="predicted"/>
<name>A0A0D6DX13_9LACT</name>
<dbReference type="PANTHER" id="PTHR30249">
    <property type="entry name" value="PUTATIVE SEROTONIN TRANSPORTER"/>
    <property type="match status" value="1"/>
</dbReference>
<feature type="transmembrane region" description="Helical" evidence="5">
    <location>
        <begin position="146"/>
        <end position="169"/>
    </location>
</feature>
<protein>
    <submittedName>
        <fullName evidence="6">LrgA-associated membrane protein LrgB</fullName>
    </submittedName>
</protein>
<feature type="transmembrane region" description="Helical" evidence="5">
    <location>
        <begin position="93"/>
        <end position="113"/>
    </location>
</feature>
<keyword evidence="4 5" id="KW-0472">Membrane</keyword>
<dbReference type="Proteomes" id="UP000033166">
    <property type="component" value="Chromosome I"/>
</dbReference>
<dbReference type="PANTHER" id="PTHR30249:SF0">
    <property type="entry name" value="PLASTIDAL GLYCOLATE_GLYCERATE TRANSLOCATOR 1, CHLOROPLASTIC"/>
    <property type="match status" value="1"/>
</dbReference>
<organism evidence="6 7">
    <name type="scientific">Pseudolactococcus piscium MKFS47</name>
    <dbReference type="NCBI Taxonomy" id="297352"/>
    <lineage>
        <taxon>Bacteria</taxon>
        <taxon>Bacillati</taxon>
        <taxon>Bacillota</taxon>
        <taxon>Bacilli</taxon>
        <taxon>Lactobacillales</taxon>
        <taxon>Streptococcaceae</taxon>
        <taxon>Pseudolactococcus</taxon>
    </lineage>
</organism>
<sequence>MKDVFSNPLFGLTVSIFAYFIAAQIHRKWTNPATNPLLVAVIMVIFFLKLTGISYKAYYVGGSYLNTLIIPSTVALGIPLYQAFKLMKFHVRSILSGVIIGAIVNTALTAVLAKLFGMNYFLAISLFPKSVTTAMAVGITSKMGGMATITLVVVVATGIISSVVGPVLLDLFGIKDRVAKGVALGGTGHAIGTGAAMQLGQIEGAMAGLSIGVTGIVYVIVSPIIAAIILK</sequence>
<evidence type="ECO:0000256" key="2">
    <source>
        <dbReference type="ARBA" id="ARBA00022692"/>
    </source>
</evidence>
<feature type="transmembrane region" description="Helical" evidence="5">
    <location>
        <begin position="64"/>
        <end position="81"/>
    </location>
</feature>
<accession>A0A0D6DX13</accession>
<feature type="transmembrane region" description="Helical" evidence="5">
    <location>
        <begin position="207"/>
        <end position="230"/>
    </location>
</feature>
<dbReference type="HOGENOM" id="CLU_082099_1_0_9"/>